<feature type="region of interest" description="Disordered" evidence="1">
    <location>
        <begin position="13"/>
        <end position="38"/>
    </location>
</feature>
<evidence type="ECO:0000313" key="2">
    <source>
        <dbReference type="EMBL" id="KAG6408190.1"/>
    </source>
</evidence>
<accession>A0A8X8X7C5</accession>
<dbReference type="AlphaFoldDB" id="A0A8X8X7C5"/>
<dbReference type="EMBL" id="PNBA02000011">
    <property type="protein sequence ID" value="KAG6408190.1"/>
    <property type="molecule type" value="Genomic_DNA"/>
</dbReference>
<reference evidence="2" key="2">
    <citation type="submission" date="2020-08" db="EMBL/GenBank/DDBJ databases">
        <title>Plant Genome Project.</title>
        <authorList>
            <person name="Zhang R.-G."/>
        </authorList>
    </citation>
    <scope>NUCLEOTIDE SEQUENCE</scope>
    <source>
        <strain evidence="2">Huo1</strain>
        <tissue evidence="2">Leaf</tissue>
    </source>
</reference>
<gene>
    <name evidence="2" type="ORF">SASPL_131194</name>
</gene>
<dbReference type="Proteomes" id="UP000298416">
    <property type="component" value="Unassembled WGS sequence"/>
</dbReference>
<evidence type="ECO:0000256" key="1">
    <source>
        <dbReference type="SAM" id="MobiDB-lite"/>
    </source>
</evidence>
<name>A0A8X8X7C5_SALSN</name>
<comment type="caution">
    <text evidence="2">The sequence shown here is derived from an EMBL/GenBank/DDBJ whole genome shotgun (WGS) entry which is preliminary data.</text>
</comment>
<reference evidence="2" key="1">
    <citation type="submission" date="2018-01" db="EMBL/GenBank/DDBJ databases">
        <authorList>
            <person name="Mao J.F."/>
        </authorList>
    </citation>
    <scope>NUCLEOTIDE SEQUENCE</scope>
    <source>
        <strain evidence="2">Huo1</strain>
        <tissue evidence="2">Leaf</tissue>
    </source>
</reference>
<protein>
    <submittedName>
        <fullName evidence="2">Uncharacterized protein</fullName>
    </submittedName>
</protein>
<organism evidence="2">
    <name type="scientific">Salvia splendens</name>
    <name type="common">Scarlet sage</name>
    <dbReference type="NCBI Taxonomy" id="180675"/>
    <lineage>
        <taxon>Eukaryota</taxon>
        <taxon>Viridiplantae</taxon>
        <taxon>Streptophyta</taxon>
        <taxon>Embryophyta</taxon>
        <taxon>Tracheophyta</taxon>
        <taxon>Spermatophyta</taxon>
        <taxon>Magnoliopsida</taxon>
        <taxon>eudicotyledons</taxon>
        <taxon>Gunneridae</taxon>
        <taxon>Pentapetalae</taxon>
        <taxon>asterids</taxon>
        <taxon>lamiids</taxon>
        <taxon>Lamiales</taxon>
        <taxon>Lamiaceae</taxon>
        <taxon>Nepetoideae</taxon>
        <taxon>Mentheae</taxon>
        <taxon>Salviinae</taxon>
        <taxon>Salvia</taxon>
        <taxon>Salvia subgen. Calosphace</taxon>
        <taxon>core Calosphace</taxon>
    </lineage>
</organism>
<sequence length="90" mass="10420">MWLVQLPECNESHKMEKKHLNKAEARHPQTPPRCHETAANPAEAPRFYAPNPLMEIMHPCSPYCISCWLPPPQKKASARRHRQEAAKRTL</sequence>
<evidence type="ECO:0000313" key="3">
    <source>
        <dbReference type="Proteomes" id="UP000298416"/>
    </source>
</evidence>
<proteinExistence type="predicted"/>
<keyword evidence="3" id="KW-1185">Reference proteome</keyword>